<feature type="signal peptide" evidence="1">
    <location>
        <begin position="1"/>
        <end position="24"/>
    </location>
</feature>
<dbReference type="RefSeq" id="WP_169205560.1">
    <property type="nucleotide sequence ID" value="NZ_CP059560.1"/>
</dbReference>
<evidence type="ECO:0008006" key="4">
    <source>
        <dbReference type="Google" id="ProtNLM"/>
    </source>
</evidence>
<evidence type="ECO:0000313" key="2">
    <source>
        <dbReference type="EMBL" id="NMF88130.1"/>
    </source>
</evidence>
<dbReference type="EMBL" id="WTVR01000009">
    <property type="protein sequence ID" value="NMF88130.1"/>
    <property type="molecule type" value="Genomic_DNA"/>
</dbReference>
<evidence type="ECO:0000256" key="1">
    <source>
        <dbReference type="SAM" id="SignalP"/>
    </source>
</evidence>
<protein>
    <recommendedName>
        <fullName evidence="4">P pilus assembly protein, chaperone PapD</fullName>
    </recommendedName>
</protein>
<proteinExistence type="predicted"/>
<dbReference type="Proteomes" id="UP000652074">
    <property type="component" value="Unassembled WGS sequence"/>
</dbReference>
<keyword evidence="1" id="KW-0732">Signal</keyword>
<comment type="caution">
    <text evidence="2">The sequence shown here is derived from an EMBL/GenBank/DDBJ whole genome shotgun (WGS) entry which is preliminary data.</text>
</comment>
<name>A0ABX1MJJ8_9RHOO</name>
<accession>A0ABX1MJJ8</accession>
<organism evidence="2 3">
    <name type="scientific">Aromatoleum petrolei</name>
    <dbReference type="NCBI Taxonomy" id="76116"/>
    <lineage>
        <taxon>Bacteria</taxon>
        <taxon>Pseudomonadati</taxon>
        <taxon>Pseudomonadota</taxon>
        <taxon>Betaproteobacteria</taxon>
        <taxon>Rhodocyclales</taxon>
        <taxon>Rhodocyclaceae</taxon>
        <taxon>Aromatoleum</taxon>
    </lineage>
</organism>
<reference evidence="2 3" key="1">
    <citation type="submission" date="2019-12" db="EMBL/GenBank/DDBJ databases">
        <title>Comparative genomics gives insights into the taxonomy of the Azoarcus-Aromatoleum group and reveals separate origins of nif in the plant-associated Azoarcus and non-plant-associated Aromatoleum sub-groups.</title>
        <authorList>
            <person name="Lafos M."/>
            <person name="Maluk M."/>
            <person name="Batista M."/>
            <person name="Junghare M."/>
            <person name="Carmona M."/>
            <person name="Faoro H."/>
            <person name="Cruz L.M."/>
            <person name="Battistoni F."/>
            <person name="De Souza E."/>
            <person name="Pedrosa F."/>
            <person name="Chen W.-M."/>
            <person name="Poole P.S."/>
            <person name="Dixon R.A."/>
            <person name="James E.K."/>
        </authorList>
    </citation>
    <scope>NUCLEOTIDE SEQUENCE [LARGE SCALE GENOMIC DNA]</scope>
    <source>
        <strain evidence="2 3">ToN1</strain>
    </source>
</reference>
<evidence type="ECO:0000313" key="3">
    <source>
        <dbReference type="Proteomes" id="UP000652074"/>
    </source>
</evidence>
<sequence length="268" mass="30164">MARLSRTIRAWVAVVCLLSAAAQAGINVEGTLSEERIAHAGETYRGTLVIRNPGPEPVEVKLYQTDYRFDAEGRNDYAEPGSLVRSNARWIRLGQPQFRIAPGQTVHAPYEVRVPEDARLKGTYWSMVMVEPLSRGESVSAPKERAVQLAQVVRFAVQIVTQIGQGTEPELAFARPMTVVKDGRRLFSVDVANNGERWIRSRFWLELYTYQGRPQAKIDGEKHRIYPGTSVRARFDISDVPPGQYRALIVADGEKEDLYGTELKIEIH</sequence>
<keyword evidence="3" id="KW-1185">Reference proteome</keyword>
<feature type="chain" id="PRO_5045696706" description="P pilus assembly protein, chaperone PapD" evidence="1">
    <location>
        <begin position="25"/>
        <end position="268"/>
    </location>
</feature>
<gene>
    <name evidence="2" type="ORF">GPA26_06505</name>
</gene>